<evidence type="ECO:0000256" key="2">
    <source>
        <dbReference type="SAM" id="SignalP"/>
    </source>
</evidence>
<comment type="subcellular location">
    <subcellularLocation>
        <location evidence="1">Cell outer membrane</location>
        <topology evidence="1">Multi-pass membrane protein</topology>
    </subcellularLocation>
</comment>
<evidence type="ECO:0000259" key="3">
    <source>
        <dbReference type="Pfam" id="PF07715"/>
    </source>
</evidence>
<comment type="similarity">
    <text evidence="1">Belongs to the TonB-dependent receptor family.</text>
</comment>
<keyword evidence="1" id="KW-0813">Transport</keyword>
<dbReference type="InterPro" id="IPR023997">
    <property type="entry name" value="TonB-dep_OMP_SusC/RagA_CS"/>
</dbReference>
<dbReference type="Pfam" id="PF13715">
    <property type="entry name" value="CarbopepD_reg_2"/>
    <property type="match status" value="1"/>
</dbReference>
<evidence type="ECO:0000313" key="4">
    <source>
        <dbReference type="EMBL" id="KMM34155.1"/>
    </source>
</evidence>
<keyword evidence="1" id="KW-0812">Transmembrane</keyword>
<evidence type="ECO:0000256" key="1">
    <source>
        <dbReference type="PROSITE-ProRule" id="PRU01360"/>
    </source>
</evidence>
<organism evidence="4 5">
    <name type="scientific">Parabacteroides goldsteinii</name>
    <dbReference type="NCBI Taxonomy" id="328812"/>
    <lineage>
        <taxon>Bacteria</taxon>
        <taxon>Pseudomonadati</taxon>
        <taxon>Bacteroidota</taxon>
        <taxon>Bacteroidia</taxon>
        <taxon>Bacteroidales</taxon>
        <taxon>Tannerellaceae</taxon>
        <taxon>Parabacteroides</taxon>
    </lineage>
</organism>
<proteinExistence type="inferred from homology"/>
<dbReference type="Gene3D" id="2.170.130.10">
    <property type="entry name" value="TonB-dependent receptor, plug domain"/>
    <property type="match status" value="1"/>
</dbReference>
<dbReference type="InterPro" id="IPR023996">
    <property type="entry name" value="TonB-dep_OMP_SusC/RagA"/>
</dbReference>
<sequence length="1095" mass="121998">MLKNFRPIGLMLFAGALCSPGNIKADTTPISPSVSISQQNGKVTGTVEDEFGPVTGASVIVKGTTNGIITDLDGNFTLEGVKNGSIIQISFVGYTTQEIKYTGQASINVKLEEDSQALDEVVVTGFSGVQKTKTLTAAAVNVKMESIAKLPVTSPSDGLGGRVSGIISQARSGAPGETSKIWIRGGSNILYVIDDVVMETSQGEVFFNRLRPDDIASMSILKDASATAVYGPRAKDGVVVVTTKKGQEGQLEISVSQKITMMTPSYRPKAMSTWDYVNKKNEIYAANMAENPAFNTTEMSKYYMGYLNGQGHSRQEITDMVNQKFNMGYSLNEVNDLFNPFVTQGKDIENYYGDYDAWDFFDHTQPMTQTNLSVRGGSERVRYYSSLGYMNQSGISDTYNYEQYNAIVNTDAYLLKDKSLKFTLNLNGVMSKKKQPYGTDYGSDNIFNTVLMQGSEIFSQPQNWTTGLNKADGVDALLNSTGFRNTDDYRLQSNIGLKWSLPWVEGLSVGGSVNFNYSSSMDKTFKHPQLGVYSAPYATQENSYNPSSANLEQKWSNYTLTTGILQADYVRSFGKHNLSAMINYTSQKRHTNSTMAKAYGYPTIYNPQIDAGAVPEKMAGTEGQWGSSSFVGRVTYDYDSKYLLQLSANYNGSLCYHPDKRWGFFYAASAGWVLTEEEFIKDIINKDILSSFKIRAGYGLVGDELASPFSYMNQYKMQDGRLLLGENMSANTVWSEHNVSSNLTWGESQQFSGGVDFGLFKERLTGSFDTYLYLNKGEEIDMNPEIIYTPVLGLPSTPKMNAPYVTKHKGGVEFSLNWNDRIGDFTYRLGVNYTYWQEVAVRHAKENEDYYYPNWNDLGKNNKQPTYWYALPTDNVFSSYEEMYNSYLNPSRNHTLGTPHIVDRNGDGTAGAADYYIVEKGGTTPQTLYGITLGAGWKDFSFEIFLQGAADVSGDVTSPARSQQSYFFNYGKYLYQESYTPSNPITNKLPIATNADTGWGYSFIDAWVYDASYLKLKNISVSYDLKQRVLKNVSYIKGLSVNFIANNVFTWVKKDNPFHNLTDPEYIPSNSIWGSNRLGSYPTQRSFTLSATLTL</sequence>
<dbReference type="Pfam" id="PF07715">
    <property type="entry name" value="Plug"/>
    <property type="match status" value="1"/>
</dbReference>
<accession>A0A0J6CLR5</accession>
<dbReference type="InterPro" id="IPR012910">
    <property type="entry name" value="Plug_dom"/>
</dbReference>
<dbReference type="GO" id="GO:0009279">
    <property type="term" value="C:cell outer membrane"/>
    <property type="evidence" value="ECO:0007669"/>
    <property type="project" value="UniProtKB-SubCell"/>
</dbReference>
<dbReference type="NCBIfam" id="TIGR04057">
    <property type="entry name" value="SusC_RagA_signa"/>
    <property type="match status" value="1"/>
</dbReference>
<dbReference type="InterPro" id="IPR008969">
    <property type="entry name" value="CarboxyPept-like_regulatory"/>
</dbReference>
<dbReference type="NCBIfam" id="TIGR04056">
    <property type="entry name" value="OMP_RagA_SusC"/>
    <property type="match status" value="1"/>
</dbReference>
<dbReference type="AlphaFoldDB" id="A0A0J6CLR5"/>
<reference evidence="4 5" key="1">
    <citation type="submission" date="2015-06" db="EMBL/GenBank/DDBJ databases">
        <title>Draft Genome Sequence of Parabacteroides goldsteinii with Putative Novel Metallo-Beta-Lactamases Isolated from a Blood Culture from a Human Patient.</title>
        <authorList>
            <person name="Krogh T.J."/>
            <person name="Agergaard C.N."/>
            <person name="Moller-Jensen J."/>
            <person name="Justesen U.S."/>
        </authorList>
    </citation>
    <scope>NUCLEOTIDE SEQUENCE [LARGE SCALE GENOMIC DNA]</scope>
    <source>
        <strain evidence="4 5">910340</strain>
    </source>
</reference>
<protein>
    <submittedName>
        <fullName evidence="4">Membrane protein</fullName>
    </submittedName>
</protein>
<keyword evidence="1" id="KW-1134">Transmembrane beta strand</keyword>
<comment type="caution">
    <text evidence="4">The sequence shown here is derived from an EMBL/GenBank/DDBJ whole genome shotgun (WGS) entry which is preliminary data.</text>
</comment>
<dbReference type="PATRIC" id="fig|328812.4.peg.2216"/>
<keyword evidence="2" id="KW-0732">Signal</keyword>
<dbReference type="SUPFAM" id="SSF49464">
    <property type="entry name" value="Carboxypeptidase regulatory domain-like"/>
    <property type="match status" value="1"/>
</dbReference>
<dbReference type="EMBL" id="LFJV01000022">
    <property type="protein sequence ID" value="KMM34155.1"/>
    <property type="molecule type" value="Genomic_DNA"/>
</dbReference>
<dbReference type="PROSITE" id="PS52016">
    <property type="entry name" value="TONB_DEPENDENT_REC_3"/>
    <property type="match status" value="1"/>
</dbReference>
<dbReference type="SUPFAM" id="SSF56935">
    <property type="entry name" value="Porins"/>
    <property type="match status" value="1"/>
</dbReference>
<dbReference type="InterPro" id="IPR037066">
    <property type="entry name" value="Plug_dom_sf"/>
</dbReference>
<dbReference type="Gene3D" id="2.60.40.1120">
    <property type="entry name" value="Carboxypeptidase-like, regulatory domain"/>
    <property type="match status" value="1"/>
</dbReference>
<keyword evidence="1" id="KW-0998">Cell outer membrane</keyword>
<keyword evidence="1" id="KW-0472">Membrane</keyword>
<feature type="chain" id="PRO_5005268946" evidence="2">
    <location>
        <begin position="26"/>
        <end position="1095"/>
    </location>
</feature>
<dbReference type="InterPro" id="IPR039426">
    <property type="entry name" value="TonB-dep_rcpt-like"/>
</dbReference>
<name>A0A0J6CLR5_9BACT</name>
<feature type="domain" description="TonB-dependent receptor plug" evidence="3">
    <location>
        <begin position="135"/>
        <end position="238"/>
    </location>
</feature>
<dbReference type="Proteomes" id="UP000036166">
    <property type="component" value="Unassembled WGS sequence"/>
</dbReference>
<evidence type="ECO:0000313" key="5">
    <source>
        <dbReference type="Proteomes" id="UP000036166"/>
    </source>
</evidence>
<feature type="signal peptide" evidence="2">
    <location>
        <begin position="1"/>
        <end position="25"/>
    </location>
</feature>
<gene>
    <name evidence="4" type="ORF">ACM15_08460</name>
</gene>